<keyword evidence="2" id="KW-1185">Reference proteome</keyword>
<name>A0A167G867_CALVF</name>
<protein>
    <recommendedName>
        <fullName evidence="3">Retrotransposon Copia-like N-terminal domain-containing protein</fullName>
    </recommendedName>
</protein>
<dbReference type="EMBL" id="KV417346">
    <property type="protein sequence ID" value="KZO90280.1"/>
    <property type="molecule type" value="Genomic_DNA"/>
</dbReference>
<dbReference type="OrthoDB" id="2847449at2759"/>
<dbReference type="Proteomes" id="UP000076738">
    <property type="component" value="Unassembled WGS sequence"/>
</dbReference>
<dbReference type="STRING" id="1330018.A0A167G867"/>
<reference evidence="1 2" key="1">
    <citation type="journal article" date="2016" name="Mol. Biol. Evol.">
        <title>Comparative Genomics of Early-Diverging Mushroom-Forming Fungi Provides Insights into the Origins of Lignocellulose Decay Capabilities.</title>
        <authorList>
            <person name="Nagy L.G."/>
            <person name="Riley R."/>
            <person name="Tritt A."/>
            <person name="Adam C."/>
            <person name="Daum C."/>
            <person name="Floudas D."/>
            <person name="Sun H."/>
            <person name="Yadav J.S."/>
            <person name="Pangilinan J."/>
            <person name="Larsson K.H."/>
            <person name="Matsuura K."/>
            <person name="Barry K."/>
            <person name="Labutti K."/>
            <person name="Kuo R."/>
            <person name="Ohm R.A."/>
            <person name="Bhattacharya S.S."/>
            <person name="Shirouzu T."/>
            <person name="Yoshinaga Y."/>
            <person name="Martin F.M."/>
            <person name="Grigoriev I.V."/>
            <person name="Hibbett D.S."/>
        </authorList>
    </citation>
    <scope>NUCLEOTIDE SEQUENCE [LARGE SCALE GENOMIC DNA]</scope>
    <source>
        <strain evidence="1 2">TUFC12733</strain>
    </source>
</reference>
<dbReference type="AlphaFoldDB" id="A0A167G867"/>
<sequence>MSLLKPADIKDAPSSLLRIELLNADNWYAWKQRMQALLRERTTDNPTSAEQIAMTDWDAVDMRAQNQIELSVGDADMVHLIGAETAGQMWSQLIRVKEMRGELGIMA</sequence>
<evidence type="ECO:0000313" key="2">
    <source>
        <dbReference type="Proteomes" id="UP000076738"/>
    </source>
</evidence>
<evidence type="ECO:0008006" key="3">
    <source>
        <dbReference type="Google" id="ProtNLM"/>
    </source>
</evidence>
<proteinExistence type="predicted"/>
<gene>
    <name evidence="1" type="ORF">CALVIDRAFT_490740</name>
</gene>
<organism evidence="1 2">
    <name type="scientific">Calocera viscosa (strain TUFC12733)</name>
    <dbReference type="NCBI Taxonomy" id="1330018"/>
    <lineage>
        <taxon>Eukaryota</taxon>
        <taxon>Fungi</taxon>
        <taxon>Dikarya</taxon>
        <taxon>Basidiomycota</taxon>
        <taxon>Agaricomycotina</taxon>
        <taxon>Dacrymycetes</taxon>
        <taxon>Dacrymycetales</taxon>
        <taxon>Dacrymycetaceae</taxon>
        <taxon>Calocera</taxon>
    </lineage>
</organism>
<feature type="non-terminal residue" evidence="1">
    <location>
        <position position="107"/>
    </location>
</feature>
<evidence type="ECO:0000313" key="1">
    <source>
        <dbReference type="EMBL" id="KZO90280.1"/>
    </source>
</evidence>
<accession>A0A167G867</accession>